<keyword evidence="4" id="KW-1185">Reference proteome</keyword>
<dbReference type="Pfam" id="PF07589">
    <property type="entry name" value="PEP-CTERM"/>
    <property type="match status" value="1"/>
</dbReference>
<protein>
    <submittedName>
        <fullName evidence="3">PEP-CTERM motif protein</fullName>
    </submittedName>
</protein>
<dbReference type="Proteomes" id="UP000318478">
    <property type="component" value="Unassembled WGS sequence"/>
</dbReference>
<dbReference type="InterPro" id="IPR013424">
    <property type="entry name" value="Ice-binding_C"/>
</dbReference>
<dbReference type="NCBIfam" id="TIGR02595">
    <property type="entry name" value="PEP_CTERM"/>
    <property type="match status" value="1"/>
</dbReference>
<evidence type="ECO:0000313" key="3">
    <source>
        <dbReference type="EMBL" id="TWT73651.1"/>
    </source>
</evidence>
<keyword evidence="1" id="KW-0732">Signal</keyword>
<dbReference type="RefSeq" id="WP_197528072.1">
    <property type="nucleotide sequence ID" value="NZ_SJPO01000009.1"/>
</dbReference>
<organism evidence="3 4">
    <name type="scientific">Posidoniimonas polymericola</name>
    <dbReference type="NCBI Taxonomy" id="2528002"/>
    <lineage>
        <taxon>Bacteria</taxon>
        <taxon>Pseudomonadati</taxon>
        <taxon>Planctomycetota</taxon>
        <taxon>Planctomycetia</taxon>
        <taxon>Pirellulales</taxon>
        <taxon>Lacipirellulaceae</taxon>
        <taxon>Posidoniimonas</taxon>
    </lineage>
</organism>
<accession>A0A5C5YGI3</accession>
<dbReference type="EMBL" id="SJPO01000009">
    <property type="protein sequence ID" value="TWT73651.1"/>
    <property type="molecule type" value="Genomic_DNA"/>
</dbReference>
<name>A0A5C5YGI3_9BACT</name>
<feature type="signal peptide" evidence="1">
    <location>
        <begin position="1"/>
        <end position="23"/>
    </location>
</feature>
<evidence type="ECO:0000313" key="4">
    <source>
        <dbReference type="Proteomes" id="UP000318478"/>
    </source>
</evidence>
<dbReference type="AlphaFoldDB" id="A0A5C5YGI3"/>
<evidence type="ECO:0000256" key="1">
    <source>
        <dbReference type="SAM" id="SignalP"/>
    </source>
</evidence>
<comment type="caution">
    <text evidence="3">The sequence shown here is derived from an EMBL/GenBank/DDBJ whole genome shotgun (WGS) entry which is preliminary data.</text>
</comment>
<reference evidence="3 4" key="1">
    <citation type="submission" date="2019-02" db="EMBL/GenBank/DDBJ databases">
        <title>Deep-cultivation of Planctomycetes and their phenomic and genomic characterization uncovers novel biology.</title>
        <authorList>
            <person name="Wiegand S."/>
            <person name="Jogler M."/>
            <person name="Boedeker C."/>
            <person name="Pinto D."/>
            <person name="Vollmers J."/>
            <person name="Rivas-Marin E."/>
            <person name="Kohn T."/>
            <person name="Peeters S.H."/>
            <person name="Heuer A."/>
            <person name="Rast P."/>
            <person name="Oberbeckmann S."/>
            <person name="Bunk B."/>
            <person name="Jeske O."/>
            <person name="Meyerdierks A."/>
            <person name="Storesund J.E."/>
            <person name="Kallscheuer N."/>
            <person name="Luecker S."/>
            <person name="Lage O.M."/>
            <person name="Pohl T."/>
            <person name="Merkel B.J."/>
            <person name="Hornburger P."/>
            <person name="Mueller R.-W."/>
            <person name="Bruemmer F."/>
            <person name="Labrenz M."/>
            <person name="Spormann A.M."/>
            <person name="Op Den Camp H."/>
            <person name="Overmann J."/>
            <person name="Amann R."/>
            <person name="Jetten M.S.M."/>
            <person name="Mascher T."/>
            <person name="Medema M.H."/>
            <person name="Devos D.P."/>
            <person name="Kaster A.-K."/>
            <person name="Ovreas L."/>
            <person name="Rohde M."/>
            <person name="Galperin M.Y."/>
            <person name="Jogler C."/>
        </authorList>
    </citation>
    <scope>NUCLEOTIDE SEQUENCE [LARGE SCALE GENOMIC DNA]</scope>
    <source>
        <strain evidence="3 4">Pla123a</strain>
    </source>
</reference>
<evidence type="ECO:0000259" key="2">
    <source>
        <dbReference type="Pfam" id="PF07589"/>
    </source>
</evidence>
<proteinExistence type="predicted"/>
<feature type="chain" id="PRO_5023125384" evidence="1">
    <location>
        <begin position="24"/>
        <end position="244"/>
    </location>
</feature>
<feature type="domain" description="Ice-binding protein C-terminal" evidence="2">
    <location>
        <begin position="220"/>
        <end position="242"/>
    </location>
</feature>
<gene>
    <name evidence="3" type="ORF">Pla123a_35440</name>
</gene>
<sequence precursor="true">MKMSMFRSLCAAALFALVSNVQAATLVDETFSYPDGSLVPNGGWVNHSGTLGDLLVSGGQAVVEHGAPSEDAHLIFGAVSTGVLTADFDIVVNDDSVIAGNDFEYFAHFMLDGSFNFGARLDIVAPTDAASGDFTLGIATTSSTAESTLPTDFSFGQSIPVSLSFDFDAGLASVTAGGNTATSTSVFLGETYDSFALRQSDSSNNESIMVDNLIVSGTLDVPEPASIALALLGVVAIGARRRNG</sequence>